<name>A0ABP3H3H0_9LACT</name>
<dbReference type="EMBL" id="BAAACW010000074">
    <property type="protein sequence ID" value="GAA0361319.1"/>
    <property type="molecule type" value="Genomic_DNA"/>
</dbReference>
<accession>A0ABP3H3H0</accession>
<dbReference type="RefSeq" id="WP_343754810.1">
    <property type="nucleotide sequence ID" value="NZ_BAAACW010000074.1"/>
</dbReference>
<dbReference type="InterPro" id="IPR037523">
    <property type="entry name" value="VOC_core"/>
</dbReference>
<reference evidence="4" key="1">
    <citation type="journal article" date="2019" name="Int. J. Syst. Evol. Microbiol.">
        <title>The Global Catalogue of Microorganisms (GCM) 10K type strain sequencing project: providing services to taxonomists for standard genome sequencing and annotation.</title>
        <authorList>
            <consortium name="The Broad Institute Genomics Platform"/>
            <consortium name="The Broad Institute Genome Sequencing Center for Infectious Disease"/>
            <person name="Wu L."/>
            <person name="Ma J."/>
        </authorList>
    </citation>
    <scope>NUCLEOTIDE SEQUENCE [LARGE SCALE GENOMIC DNA]</scope>
    <source>
        <strain evidence="4">JCM 12662</strain>
    </source>
</reference>
<sequence>MDKQSKIEPKVVTQIGFIVKDIGETTRSFAEFFGVDIPEINWTGEYKEAQQQYKGKPVESRAKQTFFEMENIQLELIEPDDGPSTWRDHLEQHGEGVHHIAFVVKDMKQTVKTLEGLNMPVIQKGEYQGGRYAYLDSFNQLKVMLELLEND</sequence>
<dbReference type="PANTHER" id="PTHR43048:SF3">
    <property type="entry name" value="METHYLMALONYL-COA EPIMERASE, MITOCHONDRIAL"/>
    <property type="match status" value="1"/>
</dbReference>
<dbReference type="InterPro" id="IPR029068">
    <property type="entry name" value="Glyas_Bleomycin-R_OHBP_Dase"/>
</dbReference>
<evidence type="ECO:0000256" key="1">
    <source>
        <dbReference type="ARBA" id="ARBA00022723"/>
    </source>
</evidence>
<dbReference type="SUPFAM" id="SSF54593">
    <property type="entry name" value="Glyoxalase/Bleomycin resistance protein/Dihydroxybiphenyl dioxygenase"/>
    <property type="match status" value="1"/>
</dbReference>
<keyword evidence="1" id="KW-0479">Metal-binding</keyword>
<evidence type="ECO:0000259" key="2">
    <source>
        <dbReference type="PROSITE" id="PS51819"/>
    </source>
</evidence>
<evidence type="ECO:0000313" key="3">
    <source>
        <dbReference type="EMBL" id="GAA0361319.1"/>
    </source>
</evidence>
<evidence type="ECO:0000313" key="4">
    <source>
        <dbReference type="Proteomes" id="UP001501166"/>
    </source>
</evidence>
<keyword evidence="4" id="KW-1185">Reference proteome</keyword>
<proteinExistence type="predicted"/>
<dbReference type="InterPro" id="IPR051785">
    <property type="entry name" value="MMCE/EMCE_epimerase"/>
</dbReference>
<dbReference type="Proteomes" id="UP001501166">
    <property type="component" value="Unassembled WGS sequence"/>
</dbReference>
<dbReference type="PROSITE" id="PS51819">
    <property type="entry name" value="VOC"/>
    <property type="match status" value="1"/>
</dbReference>
<protein>
    <submittedName>
        <fullName evidence="3">VOC family protein</fullName>
    </submittedName>
</protein>
<dbReference type="PANTHER" id="PTHR43048">
    <property type="entry name" value="METHYLMALONYL-COA EPIMERASE"/>
    <property type="match status" value="1"/>
</dbReference>
<dbReference type="Pfam" id="PF13669">
    <property type="entry name" value="Glyoxalase_4"/>
    <property type="match status" value="1"/>
</dbReference>
<comment type="caution">
    <text evidence="3">The sequence shown here is derived from an EMBL/GenBank/DDBJ whole genome shotgun (WGS) entry which is preliminary data.</text>
</comment>
<feature type="domain" description="VOC" evidence="2">
    <location>
        <begin position="34"/>
        <end position="150"/>
    </location>
</feature>
<gene>
    <name evidence="3" type="ORF">GCM10008932_12430</name>
</gene>
<organism evidence="3 4">
    <name type="scientific">Alkalibacterium iburiense</name>
    <dbReference type="NCBI Taxonomy" id="290589"/>
    <lineage>
        <taxon>Bacteria</taxon>
        <taxon>Bacillati</taxon>
        <taxon>Bacillota</taxon>
        <taxon>Bacilli</taxon>
        <taxon>Lactobacillales</taxon>
        <taxon>Carnobacteriaceae</taxon>
        <taxon>Alkalibacterium</taxon>
    </lineage>
</organism>
<dbReference type="Gene3D" id="3.10.180.10">
    <property type="entry name" value="2,3-Dihydroxybiphenyl 1,2-Dioxygenase, domain 1"/>
    <property type="match status" value="1"/>
</dbReference>